<evidence type="ECO:0000313" key="13">
    <source>
        <dbReference type="Proteomes" id="UP001373496"/>
    </source>
</evidence>
<evidence type="ECO:0000256" key="3">
    <source>
        <dbReference type="ARBA" id="ARBA00022475"/>
    </source>
</evidence>
<comment type="similarity">
    <text evidence="2">Belongs to the CpsC/CapA family.</text>
</comment>
<evidence type="ECO:0000256" key="5">
    <source>
        <dbReference type="ARBA" id="ARBA00022741"/>
    </source>
</evidence>
<feature type="region of interest" description="Disordered" evidence="9">
    <location>
        <begin position="469"/>
        <end position="488"/>
    </location>
</feature>
<dbReference type="Pfam" id="PF10609">
    <property type="entry name" value="ParA"/>
    <property type="match status" value="1"/>
</dbReference>
<feature type="compositionally biased region" description="Low complexity" evidence="9">
    <location>
        <begin position="556"/>
        <end position="570"/>
    </location>
</feature>
<evidence type="ECO:0000256" key="1">
    <source>
        <dbReference type="ARBA" id="ARBA00004651"/>
    </source>
</evidence>
<feature type="compositionally biased region" description="Basic and acidic residues" evidence="9">
    <location>
        <begin position="543"/>
        <end position="552"/>
    </location>
</feature>
<dbReference type="CDD" id="cd05387">
    <property type="entry name" value="BY-kinase"/>
    <property type="match status" value="1"/>
</dbReference>
<dbReference type="EC" id="2.7.10.2" evidence="12"/>
<proteinExistence type="inferred from homology"/>
<keyword evidence="4 10" id="KW-0812">Transmembrane</keyword>
<keyword evidence="6" id="KW-0067">ATP-binding</keyword>
<dbReference type="RefSeq" id="WP_225234233.1">
    <property type="nucleotide sequence ID" value="NZ_JBAPLV010000033.1"/>
</dbReference>
<evidence type="ECO:0000256" key="8">
    <source>
        <dbReference type="ARBA" id="ARBA00023136"/>
    </source>
</evidence>
<evidence type="ECO:0000256" key="9">
    <source>
        <dbReference type="SAM" id="MobiDB-lite"/>
    </source>
</evidence>
<dbReference type="PANTHER" id="PTHR32309">
    <property type="entry name" value="TYROSINE-PROTEIN KINASE"/>
    <property type="match status" value="1"/>
</dbReference>
<dbReference type="InterPro" id="IPR003856">
    <property type="entry name" value="LPS_length_determ_N"/>
</dbReference>
<protein>
    <submittedName>
        <fullName evidence="12">Polysaccharide biosynthesis tyrosine autokinase</fullName>
        <ecNumber evidence="12">2.7.10.2</ecNumber>
    </submittedName>
</protein>
<evidence type="ECO:0000259" key="11">
    <source>
        <dbReference type="Pfam" id="PF02706"/>
    </source>
</evidence>
<dbReference type="SUPFAM" id="SSF52540">
    <property type="entry name" value="P-loop containing nucleoside triphosphate hydrolases"/>
    <property type="match status" value="1"/>
</dbReference>
<name>A0ABU8EC53_9ACTN</name>
<feature type="compositionally biased region" description="Pro residues" evidence="9">
    <location>
        <begin position="514"/>
        <end position="529"/>
    </location>
</feature>
<keyword evidence="3" id="KW-1003">Cell membrane</keyword>
<keyword evidence="8 10" id="KW-0472">Membrane</keyword>
<evidence type="ECO:0000313" key="12">
    <source>
        <dbReference type="EMBL" id="MEI4280963.1"/>
    </source>
</evidence>
<evidence type="ECO:0000256" key="6">
    <source>
        <dbReference type="ARBA" id="ARBA00022840"/>
    </source>
</evidence>
<comment type="subcellular location">
    <subcellularLocation>
        <location evidence="1">Cell membrane</location>
        <topology evidence="1">Multi-pass membrane protein</topology>
    </subcellularLocation>
</comment>
<feature type="transmembrane region" description="Helical" evidence="10">
    <location>
        <begin position="12"/>
        <end position="34"/>
    </location>
</feature>
<evidence type="ECO:0000256" key="10">
    <source>
        <dbReference type="SAM" id="Phobius"/>
    </source>
</evidence>
<keyword evidence="7 10" id="KW-1133">Transmembrane helix</keyword>
<organism evidence="12 13">
    <name type="scientific">Klenkia terrae</name>
    <dbReference type="NCBI Taxonomy" id="1052259"/>
    <lineage>
        <taxon>Bacteria</taxon>
        <taxon>Bacillati</taxon>
        <taxon>Actinomycetota</taxon>
        <taxon>Actinomycetes</taxon>
        <taxon>Geodermatophilales</taxon>
        <taxon>Geodermatophilaceae</taxon>
        <taxon>Klenkia</taxon>
    </lineage>
</organism>
<evidence type="ECO:0000256" key="2">
    <source>
        <dbReference type="ARBA" id="ARBA00006683"/>
    </source>
</evidence>
<dbReference type="Gene3D" id="3.40.50.300">
    <property type="entry name" value="P-loop containing nucleotide triphosphate hydrolases"/>
    <property type="match status" value="1"/>
</dbReference>
<dbReference type="Pfam" id="PF02706">
    <property type="entry name" value="Wzz"/>
    <property type="match status" value="1"/>
</dbReference>
<dbReference type="NCBIfam" id="TIGR01007">
    <property type="entry name" value="eps_fam"/>
    <property type="match status" value="1"/>
</dbReference>
<keyword evidence="5" id="KW-0547">Nucleotide-binding</keyword>
<dbReference type="InterPro" id="IPR050445">
    <property type="entry name" value="Bact_polysacc_biosynth/exp"/>
</dbReference>
<sequence>MDLQDTVRVLRSAWWVLVVATLLGGAAAGGLVLASTPQYTADTRLFISTTGSGDDISAAVEGSVLAKARVSSYAAYLTDLQLSQAVVDDLDLDMTADELSQEITASVVPDTVILDVTVTDPSATQAQAIAESIGTQFDGLVAALETPAGQLSSPIQVSVIARPELPTQPSSPQPTRQVPIGLVLGFVLGCALVLIRHKTDSRVRTSAQAAELASGPGLAVIPLDDQLAAGTNVLQDREVPSAESFRQLRTSLDFVDVDSPPRTILVSSSLPGEGKTTVSVNLALALTAAGRRVVLVEADLRRPRVTRQLGLVSGAGLTSVLNGSADLDDVLQPVGDGSLQVLAAGPTPPNPGELLASGLMKKVLSDLVGRADIVLLDGPPLLPVSDAGGLAPSTDGVLLCVRYGQTRSRELESAARTLERVGARTLGSVFTFVPRRAASEEGLGYSYHYGEDPAPRRGWFARRLAPSAPAAAPARPAPTAPIATASDGTAVRRVQAAARATVTGSVAELDTPEPAAPPAPTEFPEPDAPAVPADRTGQEDSDTTTRDSRSDDESASADTTAAPAPARAPSNVPPRPAISGPDAPIYPARVVVGPRQPDSSQSSRSRGRGRRG</sequence>
<gene>
    <name evidence="12" type="ORF">UXQ13_20980</name>
</gene>
<evidence type="ECO:0000256" key="7">
    <source>
        <dbReference type="ARBA" id="ARBA00022989"/>
    </source>
</evidence>
<keyword evidence="13" id="KW-1185">Reference proteome</keyword>
<dbReference type="InterPro" id="IPR033756">
    <property type="entry name" value="YlxH/NBP35"/>
</dbReference>
<evidence type="ECO:0000256" key="4">
    <source>
        <dbReference type="ARBA" id="ARBA00022692"/>
    </source>
</evidence>
<dbReference type="EMBL" id="JBAPLV010000033">
    <property type="protein sequence ID" value="MEI4280963.1"/>
    <property type="molecule type" value="Genomic_DNA"/>
</dbReference>
<dbReference type="InterPro" id="IPR005702">
    <property type="entry name" value="Wzc-like_C"/>
</dbReference>
<dbReference type="InterPro" id="IPR027417">
    <property type="entry name" value="P-loop_NTPase"/>
</dbReference>
<comment type="caution">
    <text evidence="12">The sequence shown here is derived from an EMBL/GenBank/DDBJ whole genome shotgun (WGS) entry which is preliminary data.</text>
</comment>
<keyword evidence="12" id="KW-0808">Transferase</keyword>
<dbReference type="GO" id="GO:0004715">
    <property type="term" value="F:non-membrane spanning protein tyrosine kinase activity"/>
    <property type="evidence" value="ECO:0007669"/>
    <property type="project" value="UniProtKB-EC"/>
</dbReference>
<feature type="domain" description="Polysaccharide chain length determinant N-terminal" evidence="11">
    <location>
        <begin position="1"/>
        <end position="90"/>
    </location>
</feature>
<reference evidence="12 13" key="1">
    <citation type="submission" date="2024-03" db="EMBL/GenBank/DDBJ databases">
        <title>Draft genome sequence of Klenkia terrae.</title>
        <authorList>
            <person name="Duangmal K."/>
            <person name="Chantavorakit T."/>
        </authorList>
    </citation>
    <scope>NUCLEOTIDE SEQUENCE [LARGE SCALE GENOMIC DNA]</scope>
    <source>
        <strain evidence="12 13">JCM 17786</strain>
    </source>
</reference>
<accession>A0ABU8EC53</accession>
<dbReference type="Proteomes" id="UP001373496">
    <property type="component" value="Unassembled WGS sequence"/>
</dbReference>
<feature type="region of interest" description="Disordered" evidence="9">
    <location>
        <begin position="502"/>
        <end position="612"/>
    </location>
</feature>
<dbReference type="PANTHER" id="PTHR32309:SF13">
    <property type="entry name" value="FERRIC ENTEROBACTIN TRANSPORT PROTEIN FEPE"/>
    <property type="match status" value="1"/>
</dbReference>
<feature type="compositionally biased region" description="Low complexity" evidence="9">
    <location>
        <begin position="502"/>
        <end position="513"/>
    </location>
</feature>